<dbReference type="EMBL" id="JACHIG010000002">
    <property type="protein sequence ID" value="MBB5031733.1"/>
    <property type="molecule type" value="Genomic_DNA"/>
</dbReference>
<keyword evidence="3" id="KW-1185">Reference proteome</keyword>
<organism evidence="2 3">
    <name type="scientific">Prosthecobacter vanneervenii</name>
    <dbReference type="NCBI Taxonomy" id="48466"/>
    <lineage>
        <taxon>Bacteria</taxon>
        <taxon>Pseudomonadati</taxon>
        <taxon>Verrucomicrobiota</taxon>
        <taxon>Verrucomicrobiia</taxon>
        <taxon>Verrucomicrobiales</taxon>
        <taxon>Verrucomicrobiaceae</taxon>
        <taxon>Prosthecobacter</taxon>
    </lineage>
</organism>
<evidence type="ECO:0000313" key="2">
    <source>
        <dbReference type="EMBL" id="MBB5031733.1"/>
    </source>
</evidence>
<evidence type="ECO:0000313" key="3">
    <source>
        <dbReference type="Proteomes" id="UP000590740"/>
    </source>
</evidence>
<name>A0A7W7Y8S1_9BACT</name>
<sequence>MVVPSGEVHEVLPDTALAANSSIVSTRPPAAVKSRNPSAVLLAVILSIGLVAIVRLGGNHPETGTRLEDEKVLSACRLEWDLNSGWPTSAQLQTVHARPPLTSSQLQVVEAAFRKARSALSHKDHPLSGPRTLWRFTTSDREYHVSFEPLRSRDGHSGPWVSIHATSANASWFDGGSEHEVEGDDALPLIDLLDHLAF</sequence>
<feature type="transmembrane region" description="Helical" evidence="1">
    <location>
        <begin position="39"/>
        <end position="58"/>
    </location>
</feature>
<reference evidence="2 3" key="1">
    <citation type="submission" date="2020-08" db="EMBL/GenBank/DDBJ databases">
        <title>Genomic Encyclopedia of Type Strains, Phase IV (KMG-IV): sequencing the most valuable type-strain genomes for metagenomic binning, comparative biology and taxonomic classification.</title>
        <authorList>
            <person name="Goeker M."/>
        </authorList>
    </citation>
    <scope>NUCLEOTIDE SEQUENCE [LARGE SCALE GENOMIC DNA]</scope>
    <source>
        <strain evidence="2 3">DSM 12252</strain>
    </source>
</reference>
<evidence type="ECO:0000256" key="1">
    <source>
        <dbReference type="SAM" id="Phobius"/>
    </source>
</evidence>
<gene>
    <name evidence="2" type="ORF">HNQ65_001301</name>
</gene>
<keyword evidence="1" id="KW-0812">Transmembrane</keyword>
<dbReference type="RefSeq" id="WP_184338666.1">
    <property type="nucleotide sequence ID" value="NZ_JACHIG010000002.1"/>
</dbReference>
<dbReference type="AlphaFoldDB" id="A0A7W7Y8S1"/>
<keyword evidence="1" id="KW-1133">Transmembrane helix</keyword>
<dbReference type="Proteomes" id="UP000590740">
    <property type="component" value="Unassembled WGS sequence"/>
</dbReference>
<protein>
    <submittedName>
        <fullName evidence="2">Uncharacterized protein</fullName>
    </submittedName>
</protein>
<keyword evidence="1" id="KW-0472">Membrane</keyword>
<proteinExistence type="predicted"/>
<comment type="caution">
    <text evidence="2">The sequence shown here is derived from an EMBL/GenBank/DDBJ whole genome shotgun (WGS) entry which is preliminary data.</text>
</comment>
<accession>A0A7W7Y8S1</accession>